<sequence>MSKRKKIIIRIVIGLLVVVGIIGGKMYMAKQTHNQRVAEMANKLRYEGFETEIAKKLKEEFPDIKEIRFEGTSKNSKTGSYWSTFYIIADWTKGQPESEYYSDFTGYGSIQDIQTSGYSMGITKLMDKYDETGKTLNSVLVTYSTGKKKEI</sequence>
<evidence type="ECO:0000256" key="1">
    <source>
        <dbReference type="SAM" id="Phobius"/>
    </source>
</evidence>
<organism evidence="2 3">
    <name type="scientific">Pseudolactococcus reticulitermitis</name>
    <dbReference type="NCBI Taxonomy" id="2025039"/>
    <lineage>
        <taxon>Bacteria</taxon>
        <taxon>Bacillati</taxon>
        <taxon>Bacillota</taxon>
        <taxon>Bacilli</taxon>
        <taxon>Lactobacillales</taxon>
        <taxon>Streptococcaceae</taxon>
        <taxon>Pseudolactococcus</taxon>
    </lineage>
</organism>
<dbReference type="EMBL" id="BEDT01000005">
    <property type="protein sequence ID" value="GAX48254.1"/>
    <property type="molecule type" value="Genomic_DNA"/>
</dbReference>
<keyword evidence="1" id="KW-0472">Membrane</keyword>
<accession>A0A224XDS2</accession>
<comment type="caution">
    <text evidence="2">The sequence shown here is derived from an EMBL/GenBank/DDBJ whole genome shotgun (WGS) entry which is preliminary data.</text>
</comment>
<reference evidence="3" key="1">
    <citation type="submission" date="2017-08" db="EMBL/GenBank/DDBJ databases">
        <title>Draft genome sequence of Lactococcus sp. strain Rs-Y01, isolated from the gut of the lower termite Reticulitermes speratus.</title>
        <authorList>
            <person name="Ohkuma M."/>
            <person name="Yuki M."/>
        </authorList>
    </citation>
    <scope>NUCLEOTIDE SEQUENCE [LARGE SCALE GENOMIC DNA]</scope>
    <source>
        <strain evidence="3">Rs-Y01</strain>
    </source>
</reference>
<name>A0A224XDS2_9LACT</name>
<keyword evidence="3" id="KW-1185">Reference proteome</keyword>
<gene>
    <name evidence="2" type="ORF">RsY01_1869</name>
</gene>
<keyword evidence="1" id="KW-1133">Transmembrane helix</keyword>
<keyword evidence="1" id="KW-0812">Transmembrane</keyword>
<evidence type="ECO:0000313" key="3">
    <source>
        <dbReference type="Proteomes" id="UP000218689"/>
    </source>
</evidence>
<evidence type="ECO:0000313" key="2">
    <source>
        <dbReference type="EMBL" id="GAX48254.1"/>
    </source>
</evidence>
<evidence type="ECO:0008006" key="4">
    <source>
        <dbReference type="Google" id="ProtNLM"/>
    </source>
</evidence>
<proteinExistence type="predicted"/>
<dbReference type="OrthoDB" id="2245292at2"/>
<dbReference type="Proteomes" id="UP000218689">
    <property type="component" value="Unassembled WGS sequence"/>
</dbReference>
<dbReference type="RefSeq" id="WP_094785273.1">
    <property type="nucleotide sequence ID" value="NZ_BEDT01000005.1"/>
</dbReference>
<dbReference type="AlphaFoldDB" id="A0A224XDS2"/>
<feature type="transmembrane region" description="Helical" evidence="1">
    <location>
        <begin position="7"/>
        <end position="28"/>
    </location>
</feature>
<protein>
    <recommendedName>
        <fullName evidence="4">DUF1433 domain-containing protein</fullName>
    </recommendedName>
</protein>